<dbReference type="InterPro" id="IPR036388">
    <property type="entry name" value="WH-like_DNA-bd_sf"/>
</dbReference>
<gene>
    <name evidence="3" type="ORF">GKD88_04845</name>
    <name evidence="2" type="ORF">GKE08_06115</name>
</gene>
<feature type="domain" description="HTH rpiR-type" evidence="1">
    <location>
        <begin position="3"/>
        <end position="84"/>
    </location>
</feature>
<dbReference type="GO" id="GO:0003700">
    <property type="term" value="F:DNA-binding transcription factor activity"/>
    <property type="evidence" value="ECO:0007669"/>
    <property type="project" value="InterPro"/>
</dbReference>
<dbReference type="InterPro" id="IPR000281">
    <property type="entry name" value="HTH_RpiR"/>
</dbReference>
<dbReference type="SUPFAM" id="SSF46689">
    <property type="entry name" value="Homeodomain-like"/>
    <property type="match status" value="1"/>
</dbReference>
<name>A0A6N7S6F1_9FIRM</name>
<evidence type="ECO:0000259" key="1">
    <source>
        <dbReference type="PROSITE" id="PS51071"/>
    </source>
</evidence>
<organism evidence="2 4">
    <name type="scientific">Holdemania massiliensis</name>
    <dbReference type="NCBI Taxonomy" id="1468449"/>
    <lineage>
        <taxon>Bacteria</taxon>
        <taxon>Bacillati</taxon>
        <taxon>Bacillota</taxon>
        <taxon>Erysipelotrichia</taxon>
        <taxon>Erysipelotrichales</taxon>
        <taxon>Erysipelotrichaceae</taxon>
        <taxon>Holdemania</taxon>
    </lineage>
</organism>
<dbReference type="GO" id="GO:0003677">
    <property type="term" value="F:DNA binding"/>
    <property type="evidence" value="ECO:0007669"/>
    <property type="project" value="InterPro"/>
</dbReference>
<proteinExistence type="predicted"/>
<dbReference type="PANTHER" id="PTHR30514">
    <property type="entry name" value="GLUCOKINASE"/>
    <property type="match status" value="1"/>
</dbReference>
<evidence type="ECO:0000313" key="4">
    <source>
        <dbReference type="Proteomes" id="UP000433575"/>
    </source>
</evidence>
<dbReference type="InterPro" id="IPR046348">
    <property type="entry name" value="SIS_dom_sf"/>
</dbReference>
<dbReference type="EMBL" id="WKPI01000005">
    <property type="protein sequence ID" value="MSC32443.1"/>
    <property type="molecule type" value="Genomic_DNA"/>
</dbReference>
<evidence type="ECO:0000313" key="3">
    <source>
        <dbReference type="EMBL" id="MSC32443.1"/>
    </source>
</evidence>
<dbReference type="PROSITE" id="PS51071">
    <property type="entry name" value="HTH_RPIR"/>
    <property type="match status" value="1"/>
</dbReference>
<dbReference type="Proteomes" id="UP000480929">
    <property type="component" value="Unassembled WGS sequence"/>
</dbReference>
<dbReference type="OrthoDB" id="3684496at2"/>
<dbReference type="Gene3D" id="1.10.10.10">
    <property type="entry name" value="Winged helix-like DNA-binding domain superfamily/Winged helix DNA-binding domain"/>
    <property type="match status" value="1"/>
</dbReference>
<dbReference type="EMBL" id="WKPJ01000006">
    <property type="protein sequence ID" value="MSA88896.1"/>
    <property type="molecule type" value="Genomic_DNA"/>
</dbReference>
<dbReference type="Proteomes" id="UP000433575">
    <property type="component" value="Unassembled WGS sequence"/>
</dbReference>
<keyword evidence="5" id="KW-1185">Reference proteome</keyword>
<dbReference type="PANTHER" id="PTHR30514:SF10">
    <property type="entry name" value="MURR_RPIR FAMILY TRANSCRIPTIONAL REGULATOR"/>
    <property type="match status" value="1"/>
</dbReference>
<evidence type="ECO:0000313" key="5">
    <source>
        <dbReference type="Proteomes" id="UP000480929"/>
    </source>
</evidence>
<dbReference type="Gene3D" id="3.40.50.10490">
    <property type="entry name" value="Glucose-6-phosphate isomerase like protein, domain 1"/>
    <property type="match status" value="1"/>
</dbReference>
<evidence type="ECO:0000313" key="2">
    <source>
        <dbReference type="EMBL" id="MSA88896.1"/>
    </source>
</evidence>
<dbReference type="GO" id="GO:0097367">
    <property type="term" value="F:carbohydrate derivative binding"/>
    <property type="evidence" value="ECO:0007669"/>
    <property type="project" value="InterPro"/>
</dbReference>
<protein>
    <recommendedName>
        <fullName evidence="1">HTH rpiR-type domain-containing protein</fullName>
    </recommendedName>
</protein>
<dbReference type="RefSeq" id="WP_154238321.1">
    <property type="nucleotide sequence ID" value="NZ_CALJPI010000021.1"/>
</dbReference>
<dbReference type="SUPFAM" id="SSF53697">
    <property type="entry name" value="SIS domain"/>
    <property type="match status" value="1"/>
</dbReference>
<dbReference type="Pfam" id="PF01418">
    <property type="entry name" value="HTH_6"/>
    <property type="match status" value="1"/>
</dbReference>
<dbReference type="GO" id="GO:1901135">
    <property type="term" value="P:carbohydrate derivative metabolic process"/>
    <property type="evidence" value="ECO:0007669"/>
    <property type="project" value="InterPro"/>
</dbReference>
<reference evidence="4 5" key="1">
    <citation type="journal article" date="2019" name="Nat. Med.">
        <title>A library of human gut bacterial isolates paired with longitudinal multiomics data enables mechanistic microbiome research.</title>
        <authorList>
            <person name="Poyet M."/>
            <person name="Groussin M."/>
            <person name="Gibbons S.M."/>
            <person name="Avila-Pacheco J."/>
            <person name="Jiang X."/>
            <person name="Kearney S.M."/>
            <person name="Perrotta A.R."/>
            <person name="Berdy B."/>
            <person name="Zhao S."/>
            <person name="Lieberman T.D."/>
            <person name="Swanson P.K."/>
            <person name="Smith M."/>
            <person name="Roesemann S."/>
            <person name="Alexander J.E."/>
            <person name="Rich S.A."/>
            <person name="Livny J."/>
            <person name="Vlamakis H."/>
            <person name="Clish C."/>
            <person name="Bullock K."/>
            <person name="Deik A."/>
            <person name="Scott J."/>
            <person name="Pierce K.A."/>
            <person name="Xavier R.J."/>
            <person name="Alm E.J."/>
        </authorList>
    </citation>
    <scope>NUCLEOTIDE SEQUENCE [LARGE SCALE GENOMIC DNA]</scope>
    <source>
        <strain evidence="2 4">BIOML-A4</strain>
        <strain evidence="3 5">BIOML-A5</strain>
    </source>
</reference>
<dbReference type="AlphaFoldDB" id="A0A6N7S6F1"/>
<dbReference type="InterPro" id="IPR009057">
    <property type="entry name" value="Homeodomain-like_sf"/>
</dbReference>
<accession>A0A6N7S6F1</accession>
<dbReference type="InterPro" id="IPR047640">
    <property type="entry name" value="RpiR-like"/>
</dbReference>
<comment type="caution">
    <text evidence="2">The sequence shown here is derived from an EMBL/GenBank/DDBJ whole genome shotgun (WGS) entry which is preliminary data.</text>
</comment>
<sequence>MAADRLDLVHSLFSILNDSKRDHPDFILARYFLENYSKLGELNIYDVADRCFVSRSSVRRFCQRLGYDNFKDLKEEFKRFNYQYHYFLQFAMKPDFESWMQNELEAMVREFECLSVKENIARIADKIYESSKIIFLSSYSTLMEVTEFQRPMVLSGKLIRILSERKVHDEFITDMQQNDLLVTVSASGNFAASVHEIIKTTKANKLLITTSRSPEITENYDEVFYLGNKDYTHVKSVCGKYGLMYFFDLLYSTYIQKYGIKV</sequence>